<dbReference type="EMBL" id="ML119732">
    <property type="protein sequence ID" value="RPA77065.1"/>
    <property type="molecule type" value="Genomic_DNA"/>
</dbReference>
<feature type="region of interest" description="Disordered" evidence="2">
    <location>
        <begin position="257"/>
        <end position="299"/>
    </location>
</feature>
<sequence length="299" mass="33452">MGCAKAVHKTINSTALAKTNEGKGKQTELKNMPIRQKGKNIGNATIEVGDYFLLPNHRSMANKESLLVRVVQVLDKFPDKSDIRYVLCSEDYLLRGAYYADELTDKVAIVEEDEQFPMLSTYTGAKSAPFHVCMRLYRQKLKLLKEHRKIADDLNATMEEKQAMIEQMQAEMSAARDNEIKKTQTTRMVVSDGRTIPDHTYQLESDEDDGGPNTHMEAGEDVVARIKKEKFDRQDATMGWAGLEDMGLNGDGFYFGGNNSHDGAAEVQEVVKKAGVDDEDEEDESGEDDEGTSEYSSDE</sequence>
<reference evidence="3 4" key="1">
    <citation type="journal article" date="2018" name="Nat. Ecol. Evol.">
        <title>Pezizomycetes genomes reveal the molecular basis of ectomycorrhizal truffle lifestyle.</title>
        <authorList>
            <person name="Murat C."/>
            <person name="Payen T."/>
            <person name="Noel B."/>
            <person name="Kuo A."/>
            <person name="Morin E."/>
            <person name="Chen J."/>
            <person name="Kohler A."/>
            <person name="Krizsan K."/>
            <person name="Balestrini R."/>
            <person name="Da Silva C."/>
            <person name="Montanini B."/>
            <person name="Hainaut M."/>
            <person name="Levati E."/>
            <person name="Barry K.W."/>
            <person name="Belfiori B."/>
            <person name="Cichocki N."/>
            <person name="Clum A."/>
            <person name="Dockter R.B."/>
            <person name="Fauchery L."/>
            <person name="Guy J."/>
            <person name="Iotti M."/>
            <person name="Le Tacon F."/>
            <person name="Lindquist E.A."/>
            <person name="Lipzen A."/>
            <person name="Malagnac F."/>
            <person name="Mello A."/>
            <person name="Molinier V."/>
            <person name="Miyauchi S."/>
            <person name="Poulain J."/>
            <person name="Riccioni C."/>
            <person name="Rubini A."/>
            <person name="Sitrit Y."/>
            <person name="Splivallo R."/>
            <person name="Traeger S."/>
            <person name="Wang M."/>
            <person name="Zifcakova L."/>
            <person name="Wipf D."/>
            <person name="Zambonelli A."/>
            <person name="Paolocci F."/>
            <person name="Nowrousian M."/>
            <person name="Ottonello S."/>
            <person name="Baldrian P."/>
            <person name="Spatafora J.W."/>
            <person name="Henrissat B."/>
            <person name="Nagy L.G."/>
            <person name="Aury J.M."/>
            <person name="Wincker P."/>
            <person name="Grigoriev I.V."/>
            <person name="Bonfante P."/>
            <person name="Martin F.M."/>
        </authorList>
    </citation>
    <scope>NUCLEOTIDE SEQUENCE [LARGE SCALE GENOMIC DNA]</scope>
    <source>
        <strain evidence="3 4">RN42</strain>
    </source>
</reference>
<proteinExistence type="predicted"/>
<evidence type="ECO:0000313" key="3">
    <source>
        <dbReference type="EMBL" id="RPA77065.1"/>
    </source>
</evidence>
<keyword evidence="4" id="KW-1185">Reference proteome</keyword>
<dbReference type="AlphaFoldDB" id="A0A3N4HT99"/>
<accession>A0A3N4HT99</accession>
<feature type="compositionally biased region" description="Acidic residues" evidence="2">
    <location>
        <begin position="277"/>
        <end position="299"/>
    </location>
</feature>
<protein>
    <submittedName>
        <fullName evidence="3">Uncharacterized protein</fullName>
    </submittedName>
</protein>
<keyword evidence="1" id="KW-0175">Coiled coil</keyword>
<evidence type="ECO:0000256" key="1">
    <source>
        <dbReference type="SAM" id="Coils"/>
    </source>
</evidence>
<organism evidence="3 4">
    <name type="scientific">Ascobolus immersus RN42</name>
    <dbReference type="NCBI Taxonomy" id="1160509"/>
    <lineage>
        <taxon>Eukaryota</taxon>
        <taxon>Fungi</taxon>
        <taxon>Dikarya</taxon>
        <taxon>Ascomycota</taxon>
        <taxon>Pezizomycotina</taxon>
        <taxon>Pezizomycetes</taxon>
        <taxon>Pezizales</taxon>
        <taxon>Ascobolaceae</taxon>
        <taxon>Ascobolus</taxon>
    </lineage>
</organism>
<evidence type="ECO:0000313" key="4">
    <source>
        <dbReference type="Proteomes" id="UP000275078"/>
    </source>
</evidence>
<evidence type="ECO:0000256" key="2">
    <source>
        <dbReference type="SAM" id="MobiDB-lite"/>
    </source>
</evidence>
<feature type="coiled-coil region" evidence="1">
    <location>
        <begin position="144"/>
        <end position="178"/>
    </location>
</feature>
<dbReference type="Proteomes" id="UP000275078">
    <property type="component" value="Unassembled WGS sequence"/>
</dbReference>
<gene>
    <name evidence="3" type="ORF">BJ508DRAFT_330505</name>
</gene>
<name>A0A3N4HT99_ASCIM</name>